<name>A0ABV9TTW0_9ACTN</name>
<dbReference type="InterPro" id="IPR038287">
    <property type="entry name" value="Cse2_sf"/>
</dbReference>
<dbReference type="CDD" id="cd09731">
    <property type="entry name" value="Cse2_I-E"/>
    <property type="match status" value="1"/>
</dbReference>
<dbReference type="InterPro" id="IPR013382">
    <property type="entry name" value="CRISPR-assoc_prot_Cse2"/>
</dbReference>
<dbReference type="Gene3D" id="1.10.520.40">
    <property type="entry name" value="CRISPR-associated protein Cse2"/>
    <property type="match status" value="1"/>
</dbReference>
<evidence type="ECO:0000313" key="3">
    <source>
        <dbReference type="Proteomes" id="UP001595872"/>
    </source>
</evidence>
<proteinExistence type="predicted"/>
<dbReference type="NCBIfam" id="TIGR02548">
    <property type="entry name" value="casB_cse2"/>
    <property type="match status" value="1"/>
</dbReference>
<feature type="region of interest" description="Disordered" evidence="1">
    <location>
        <begin position="196"/>
        <end position="218"/>
    </location>
</feature>
<protein>
    <submittedName>
        <fullName evidence="2">Type I-E CRISPR-associated protein Cse2/CasB</fullName>
    </submittedName>
</protein>
<evidence type="ECO:0000256" key="1">
    <source>
        <dbReference type="SAM" id="MobiDB-lite"/>
    </source>
</evidence>
<dbReference type="Proteomes" id="UP001595872">
    <property type="component" value="Unassembled WGS sequence"/>
</dbReference>
<sequence length="218" mass="23841">MTTQPVGRHQIPRIIADVAGAQIRTWQRGYLADLGSAVAALAQLRRGAGKLPADVPELWGTTGTEELYQALPELAKWESEATHAENALFLALTLYASHQQSHRSAAMHKPDIELGAAVRRLAGEEIDEPIRRRFVRVGAAATPDVLAYRMREIVALLRGAAIPLDYARLAQRLYQAQTPDGMAEVRRVWGRSFHAFRSSPPPSADATPSEGTTSKDAE</sequence>
<dbReference type="RefSeq" id="WP_378252634.1">
    <property type="nucleotide sequence ID" value="NZ_JBHSIT010000002.1"/>
</dbReference>
<accession>A0ABV9TTW0</accession>
<gene>
    <name evidence="2" type="primary">casB</name>
    <name evidence="2" type="synonym">cse2</name>
    <name evidence="2" type="ORF">ACFPCY_06160</name>
</gene>
<comment type="caution">
    <text evidence="2">The sequence shown here is derived from an EMBL/GenBank/DDBJ whole genome shotgun (WGS) entry which is preliminary data.</text>
</comment>
<organism evidence="2 3">
    <name type="scientific">Actinomadura gamaensis</name>
    <dbReference type="NCBI Taxonomy" id="1763541"/>
    <lineage>
        <taxon>Bacteria</taxon>
        <taxon>Bacillati</taxon>
        <taxon>Actinomycetota</taxon>
        <taxon>Actinomycetes</taxon>
        <taxon>Streptosporangiales</taxon>
        <taxon>Thermomonosporaceae</taxon>
        <taxon>Actinomadura</taxon>
    </lineage>
</organism>
<evidence type="ECO:0000313" key="2">
    <source>
        <dbReference type="EMBL" id="MFC4906893.1"/>
    </source>
</evidence>
<keyword evidence="3" id="KW-1185">Reference proteome</keyword>
<reference evidence="3" key="1">
    <citation type="journal article" date="2019" name="Int. J. Syst. Evol. Microbiol.">
        <title>The Global Catalogue of Microorganisms (GCM) 10K type strain sequencing project: providing services to taxonomists for standard genome sequencing and annotation.</title>
        <authorList>
            <consortium name="The Broad Institute Genomics Platform"/>
            <consortium name="The Broad Institute Genome Sequencing Center for Infectious Disease"/>
            <person name="Wu L."/>
            <person name="Ma J."/>
        </authorList>
    </citation>
    <scope>NUCLEOTIDE SEQUENCE [LARGE SCALE GENOMIC DNA]</scope>
    <source>
        <strain evidence="3">KLKA75</strain>
    </source>
</reference>
<dbReference type="Pfam" id="PF09485">
    <property type="entry name" value="CRISPR_Cse2"/>
    <property type="match status" value="1"/>
</dbReference>
<dbReference type="EMBL" id="JBHSIT010000002">
    <property type="protein sequence ID" value="MFC4906893.1"/>
    <property type="molecule type" value="Genomic_DNA"/>
</dbReference>